<dbReference type="CDD" id="cd09729">
    <property type="entry name" value="Cse1_I-E"/>
    <property type="match status" value="1"/>
</dbReference>
<sequence length="494" mass="53702">MPLNLIRDPWIPVATASGARTIRPDQIAEPDVRFPAWPRPDLDIACLELLIGLVALADPPAGREDWLARRVPDPERLRARLAPLAPAFELDGEGPRFLQDLEALPGAPASPDMLFIDSAGESTAKKNADLMVRRDRYPTLDPALAAMALYTLQAHAPSGGAGNRTSMRGGGPLVTLVEPRPDCPLWELVWANVPCGAPPSADELPWMHRTRVSDNGQQVHQPSGEGIAIEAFFGMPRRLRLVFAEGRVAGVIQRPWGTNYGLWRHPLTPYYRMKPGEAPLPVHPRAGLFGYRNWLGVVAKAGNGELRERAAALDEFDARVREGEQLAARVIVAGWAMDNMKPLDFTLSVQPFVDLPEDGALILSGLVEAADQAALALRTALEPLLAGGATREAEREAFHAATERAFRDRFDELKAGAAAAEIATRWLSDLRGQALAQFDALALPGLDQRETDVIARIVTARRLLLGAFAGQGKYGDAMFGKLMLEKPARKGRAA</sequence>
<proteinExistence type="predicted"/>
<gene>
    <name evidence="1" type="ORF">HNP73_004262</name>
</gene>
<dbReference type="Pfam" id="PF09481">
    <property type="entry name" value="CRISPR_Cse1"/>
    <property type="match status" value="1"/>
</dbReference>
<reference evidence="1 2" key="1">
    <citation type="submission" date="2020-08" db="EMBL/GenBank/DDBJ databases">
        <title>Genomic Encyclopedia of Type Strains, Phase IV (KMG-IV): sequencing the most valuable type-strain genomes for metagenomic binning, comparative biology and taxonomic classification.</title>
        <authorList>
            <person name="Goeker M."/>
        </authorList>
    </citation>
    <scope>NUCLEOTIDE SEQUENCE [LARGE SCALE GENOMIC DNA]</scope>
    <source>
        <strain evidence="1 2">DSM 101730</strain>
    </source>
</reference>
<dbReference type="Proteomes" id="UP000549457">
    <property type="component" value="Unassembled WGS sequence"/>
</dbReference>
<name>A0A840SYK9_9RHOB</name>
<protein>
    <submittedName>
        <fullName evidence="1">CRISPR system Cascade subunit CasA</fullName>
    </submittedName>
</protein>
<comment type="caution">
    <text evidence="1">The sequence shown here is derived from an EMBL/GenBank/DDBJ whole genome shotgun (WGS) entry which is preliminary data.</text>
</comment>
<evidence type="ECO:0000313" key="2">
    <source>
        <dbReference type="Proteomes" id="UP000549457"/>
    </source>
</evidence>
<accession>A0A840SYK9</accession>
<dbReference type="AlphaFoldDB" id="A0A840SYK9"/>
<dbReference type="NCBIfam" id="TIGR02547">
    <property type="entry name" value="casA_cse1"/>
    <property type="match status" value="1"/>
</dbReference>
<dbReference type="EMBL" id="JACHFM010000006">
    <property type="protein sequence ID" value="MBB5224293.1"/>
    <property type="molecule type" value="Genomic_DNA"/>
</dbReference>
<evidence type="ECO:0000313" key="1">
    <source>
        <dbReference type="EMBL" id="MBB5224293.1"/>
    </source>
</evidence>
<dbReference type="InterPro" id="IPR013381">
    <property type="entry name" value="CRISPR-assoc_prot_Cse1"/>
</dbReference>
<keyword evidence="2" id="KW-1185">Reference proteome</keyword>
<dbReference type="RefSeq" id="WP_184154832.1">
    <property type="nucleotide sequence ID" value="NZ_JACHFM010000006.1"/>
</dbReference>
<organism evidence="1 2">
    <name type="scientific">Amaricoccus macauensis</name>
    <dbReference type="NCBI Taxonomy" id="57001"/>
    <lineage>
        <taxon>Bacteria</taxon>
        <taxon>Pseudomonadati</taxon>
        <taxon>Pseudomonadota</taxon>
        <taxon>Alphaproteobacteria</taxon>
        <taxon>Rhodobacterales</taxon>
        <taxon>Paracoccaceae</taxon>
        <taxon>Amaricoccus</taxon>
    </lineage>
</organism>